<dbReference type="PANTHER" id="PTHR46148:SF60">
    <property type="entry name" value="CHROMO DOMAIN-CONTAINING PROTEIN"/>
    <property type="match status" value="1"/>
</dbReference>
<feature type="domain" description="Tf2-1-like SH3-like" evidence="1">
    <location>
        <begin position="5"/>
        <end position="53"/>
    </location>
</feature>
<dbReference type="EMBL" id="RXGB01001303">
    <property type="protein sequence ID" value="TMW99450.1"/>
    <property type="molecule type" value="Genomic_DNA"/>
</dbReference>
<accession>A0A6N2C145</accession>
<dbReference type="InterPro" id="IPR056924">
    <property type="entry name" value="SH3_Tf2-1"/>
</dbReference>
<evidence type="ECO:0000259" key="1">
    <source>
        <dbReference type="Pfam" id="PF24626"/>
    </source>
</evidence>
<dbReference type="PANTHER" id="PTHR46148">
    <property type="entry name" value="CHROMO DOMAIN-CONTAINING PROTEIN"/>
    <property type="match status" value="1"/>
</dbReference>
<organism evidence="2">
    <name type="scientific">Solanum chilense</name>
    <name type="common">Tomato</name>
    <name type="synonym">Lycopersicon chilense</name>
    <dbReference type="NCBI Taxonomy" id="4083"/>
    <lineage>
        <taxon>Eukaryota</taxon>
        <taxon>Viridiplantae</taxon>
        <taxon>Streptophyta</taxon>
        <taxon>Embryophyta</taxon>
        <taxon>Tracheophyta</taxon>
        <taxon>Spermatophyta</taxon>
        <taxon>Magnoliopsida</taxon>
        <taxon>eudicotyledons</taxon>
        <taxon>Gunneridae</taxon>
        <taxon>Pentapetalae</taxon>
        <taxon>asterids</taxon>
        <taxon>lamiids</taxon>
        <taxon>Solanales</taxon>
        <taxon>Solanaceae</taxon>
        <taxon>Solanoideae</taxon>
        <taxon>Solaneae</taxon>
        <taxon>Solanum</taxon>
        <taxon>Solanum subgen. Lycopersicon</taxon>
    </lineage>
</organism>
<comment type="caution">
    <text evidence="2">The sequence shown here is derived from an EMBL/GenBank/DDBJ whole genome shotgun (WGS) entry which is preliminary data.</text>
</comment>
<name>A0A6N2C145_SOLCI</name>
<dbReference type="Pfam" id="PF24626">
    <property type="entry name" value="SH3_Tf2-1"/>
    <property type="match status" value="1"/>
</dbReference>
<dbReference type="AlphaFoldDB" id="A0A6N2C145"/>
<sequence length="126" mass="14351">MSDLARKGKLSPCYVCLNEILQRVCKVAYELRLPSELASAHPVIHVSMLKKCVGDPEYILPIEGLGIMEDLSNEEVPAEIFDKQVNKLRNKEVSSVKVLWKNHLVDGATWKVEAYMKSHYPHLFDN</sequence>
<protein>
    <recommendedName>
        <fullName evidence="1">Tf2-1-like SH3-like domain-containing protein</fullName>
    </recommendedName>
</protein>
<evidence type="ECO:0000313" key="2">
    <source>
        <dbReference type="EMBL" id="TMW99450.1"/>
    </source>
</evidence>
<proteinExistence type="predicted"/>
<reference evidence="2" key="1">
    <citation type="submission" date="2019-05" db="EMBL/GenBank/DDBJ databases">
        <title>The de novo reference genome and transcriptome assemblies of the wild tomato species Solanum chilense.</title>
        <authorList>
            <person name="Stam R."/>
            <person name="Nosenko T."/>
            <person name="Hoerger A.C."/>
            <person name="Stephan W."/>
            <person name="Seidel M.A."/>
            <person name="Kuhn J.M.M."/>
            <person name="Haberer G."/>
            <person name="Tellier A."/>
        </authorList>
    </citation>
    <scope>NUCLEOTIDE SEQUENCE</scope>
    <source>
        <tissue evidence="2">Mature leaves</tissue>
    </source>
</reference>
<gene>
    <name evidence="2" type="ORF">EJD97_002525</name>
</gene>